<dbReference type="eggNOG" id="KOG1124">
    <property type="taxonomic scope" value="Eukaryota"/>
</dbReference>
<keyword evidence="1" id="KW-0802">TPR repeat</keyword>
<feature type="region of interest" description="Disordered" evidence="3">
    <location>
        <begin position="511"/>
        <end position="620"/>
    </location>
</feature>
<dbReference type="Pfam" id="PF13176">
    <property type="entry name" value="TPR_7"/>
    <property type="match status" value="1"/>
</dbReference>
<dbReference type="Proteomes" id="UP000001514">
    <property type="component" value="Unassembled WGS sequence"/>
</dbReference>
<proteinExistence type="predicted"/>
<dbReference type="EMBL" id="GL377654">
    <property type="protein sequence ID" value="EFJ10404.1"/>
    <property type="molecule type" value="Genomic_DNA"/>
</dbReference>
<dbReference type="FunCoup" id="D8SZ01">
    <property type="interactions" value="1266"/>
</dbReference>
<protein>
    <recommendedName>
        <fullName evidence="6">Protein TONSOKU</fullName>
    </recommendedName>
</protein>
<evidence type="ECO:0000313" key="4">
    <source>
        <dbReference type="EMBL" id="EFJ10404.1"/>
    </source>
</evidence>
<dbReference type="InterPro" id="IPR019734">
    <property type="entry name" value="TPR_rpt"/>
</dbReference>
<name>D8SZ01_SELML</name>
<dbReference type="SMART" id="SM00368">
    <property type="entry name" value="LRR_RI"/>
    <property type="match status" value="4"/>
</dbReference>
<dbReference type="OMA" id="NCRDASK"/>
<accession>D8SZ01</accession>
<dbReference type="InterPro" id="IPR032675">
    <property type="entry name" value="LRR_dom_sf"/>
</dbReference>
<dbReference type="InterPro" id="IPR011990">
    <property type="entry name" value="TPR-like_helical_dom_sf"/>
</dbReference>
<dbReference type="Gene3D" id="3.80.10.10">
    <property type="entry name" value="Ribonuclease Inhibitor"/>
    <property type="match status" value="1"/>
</dbReference>
<keyword evidence="2" id="KW-0175">Coiled coil</keyword>
<dbReference type="Pfam" id="PF13424">
    <property type="entry name" value="TPR_12"/>
    <property type="match status" value="2"/>
</dbReference>
<dbReference type="PROSITE" id="PS50005">
    <property type="entry name" value="TPR"/>
    <property type="match status" value="1"/>
</dbReference>
<evidence type="ECO:0000256" key="2">
    <source>
        <dbReference type="SAM" id="Coils"/>
    </source>
</evidence>
<dbReference type="PANTHER" id="PTHR47684">
    <property type="entry name" value="PROTEIN TONSOKU"/>
    <property type="match status" value="1"/>
</dbReference>
<dbReference type="SMART" id="SM00028">
    <property type="entry name" value="TPR"/>
    <property type="match status" value="6"/>
</dbReference>
<feature type="coiled-coil region" evidence="2">
    <location>
        <begin position="307"/>
        <end position="337"/>
    </location>
</feature>
<dbReference type="HOGENOM" id="CLU_006349_0_0_1"/>
<dbReference type="SUPFAM" id="SSF52047">
    <property type="entry name" value="RNI-like"/>
    <property type="match status" value="1"/>
</dbReference>
<dbReference type="eggNOG" id="KOG0619">
    <property type="taxonomic scope" value="Eukaryota"/>
</dbReference>
<feature type="compositionally biased region" description="Polar residues" evidence="3">
    <location>
        <begin position="568"/>
        <end position="579"/>
    </location>
</feature>
<dbReference type="GO" id="GO:0005634">
    <property type="term" value="C:nucleus"/>
    <property type="evidence" value="ECO:0000318"/>
    <property type="project" value="GO_Central"/>
</dbReference>
<organism evidence="5">
    <name type="scientific">Selaginella moellendorffii</name>
    <name type="common">Spikemoss</name>
    <dbReference type="NCBI Taxonomy" id="88036"/>
    <lineage>
        <taxon>Eukaryota</taxon>
        <taxon>Viridiplantae</taxon>
        <taxon>Streptophyta</taxon>
        <taxon>Embryophyta</taxon>
        <taxon>Tracheophyta</taxon>
        <taxon>Lycopodiopsida</taxon>
        <taxon>Selaginellales</taxon>
        <taxon>Selaginellaceae</taxon>
        <taxon>Selaginella</taxon>
    </lineage>
</organism>
<dbReference type="GO" id="GO:0072423">
    <property type="term" value="P:response to DNA damage checkpoint signaling"/>
    <property type="evidence" value="ECO:0007669"/>
    <property type="project" value="InterPro"/>
</dbReference>
<evidence type="ECO:0000256" key="3">
    <source>
        <dbReference type="SAM" id="MobiDB-lite"/>
    </source>
</evidence>
<dbReference type="AlphaFoldDB" id="D8SZ01"/>
<evidence type="ECO:0000256" key="1">
    <source>
        <dbReference type="PROSITE-ProRule" id="PRU00339"/>
    </source>
</evidence>
<evidence type="ECO:0008006" key="6">
    <source>
        <dbReference type="Google" id="ProtNLM"/>
    </source>
</evidence>
<dbReference type="Pfam" id="PF13181">
    <property type="entry name" value="TPR_8"/>
    <property type="match status" value="1"/>
</dbReference>
<dbReference type="Gramene" id="EFJ10404">
    <property type="protein sequence ID" value="EFJ10404"/>
    <property type="gene ID" value="SELMODRAFT_427245"/>
</dbReference>
<sequence>MARRKSGGQCGNVESMKASYREAKQIGDREEESRWANQIGHVFKDRGEYVEALKWFRLDYEIASGRKASGSMSPAGLMPSCQSMGEIYSRMQDYKEALVYQERHYQLAKETGDVLEQQRASTQLGRSYLDLFERDDDTGIPFSTIIKKCQEFFTTALNLVAQMPQEGNAGCMLADAHNNLGLMKMVFDDHREAEKYLYHALKICDDEEVAPNNEVRSRIHHNLGRLYTERRNWQYAKEHMQLDIMICKVVGNLQGEVKGLINLGDLSFKTQNYEDAMKIYKRALTIVGKLQDEDALAANVRENIQVVKDAEEIMQELSKGLLKLQKLQRDKRNVKKEYILLGKLVSQAETVCNWDMFLKLTKQQKRAAKRLGDSGKIGDAFGMVAQAYYHLRSFEKAKKWHLKSFQISKRSKNLEGQSIAKNNYGNALDANGEWEAALKAYEEAYELAVSEGETEMLEQQKSALENMQYAYNIRFEDFDRAREVESKITKVKFLIRPGHSAAEDELVCLETDSDSEHQEAKKVPPVNSRKRHRIVLSDDDTEEQESASRAGESGFQATPGSPEVIGVPSTSEVRSTSENGDFLPSNAARTPPPCNPNESSGASADRARTPPPLTPNESWDASADRAVRMDVDNVSNLHGDSNVVHVNVDGHVLHVNLKCLSSSQHPEFITVEAFLEEVLRLYKSAKPEGPHPILRELSIGGAILPSGNIYKDLAKVDSHEVAVSITGWIPVPLVERYDLACKKHKFKPSLELQSKLKIKIGEVDACDCDLDDVSIWPLLLALDDIGSLFSIKLAHNQLGRLTGLQKILGDTKNSDTGLLLDLHDNNLVANSLSEISKCSITLRRLEVIILSGNLLTDGVGHDLARILEHAPRLHTLKVEECGLTTLTCQKLTNALQSGSCLQRLSIGKEKQPDSWVCSYSFIKEVGNTSKVCGPTGVEGIVHLIQETSTLSQLLMRQLEMRPEFWERIGNAISENSSDLSTVDVTGCKILPEVGDRLYRHLVTSPALATLSLAGNHLSSQSVQLIVEEIKKPNCVLRKLDLSDCGLSQNGVVSLLKSLRGNSFLAELRLAGNCRDASKVSSTEIVADSEDEGEVEDGVVQQLSKALSLAAGLKCLDLSSIEFVTPAAVVKLYSGWSDSRSTTKKHVKNEIVHFSVEGFVCCYSRQCCI</sequence>
<evidence type="ECO:0000313" key="5">
    <source>
        <dbReference type="Proteomes" id="UP000001514"/>
    </source>
</evidence>
<dbReference type="Gene3D" id="1.25.40.10">
    <property type="entry name" value="Tetratricopeptide repeat domain"/>
    <property type="match status" value="3"/>
</dbReference>
<keyword evidence="5" id="KW-1185">Reference proteome</keyword>
<gene>
    <name evidence="4" type="ORF">SELMODRAFT_427245</name>
</gene>
<dbReference type="InterPro" id="IPR044227">
    <property type="entry name" value="TONSOKU"/>
</dbReference>
<dbReference type="GO" id="GO:0009933">
    <property type="term" value="P:meristem structural organization"/>
    <property type="evidence" value="ECO:0000318"/>
    <property type="project" value="GO_Central"/>
</dbReference>
<feature type="repeat" description="TPR" evidence="1">
    <location>
        <begin position="257"/>
        <end position="290"/>
    </location>
</feature>
<dbReference type="STRING" id="88036.D8SZ01"/>
<reference evidence="4 5" key="1">
    <citation type="journal article" date="2011" name="Science">
        <title>The Selaginella genome identifies genetic changes associated with the evolution of vascular plants.</title>
        <authorList>
            <person name="Banks J.A."/>
            <person name="Nishiyama T."/>
            <person name="Hasebe M."/>
            <person name="Bowman J.L."/>
            <person name="Gribskov M."/>
            <person name="dePamphilis C."/>
            <person name="Albert V.A."/>
            <person name="Aono N."/>
            <person name="Aoyama T."/>
            <person name="Ambrose B.A."/>
            <person name="Ashton N.W."/>
            <person name="Axtell M.J."/>
            <person name="Barker E."/>
            <person name="Barker M.S."/>
            <person name="Bennetzen J.L."/>
            <person name="Bonawitz N.D."/>
            <person name="Chapple C."/>
            <person name="Cheng C."/>
            <person name="Correa L.G."/>
            <person name="Dacre M."/>
            <person name="DeBarry J."/>
            <person name="Dreyer I."/>
            <person name="Elias M."/>
            <person name="Engstrom E.M."/>
            <person name="Estelle M."/>
            <person name="Feng L."/>
            <person name="Finet C."/>
            <person name="Floyd S.K."/>
            <person name="Frommer W.B."/>
            <person name="Fujita T."/>
            <person name="Gramzow L."/>
            <person name="Gutensohn M."/>
            <person name="Harholt J."/>
            <person name="Hattori M."/>
            <person name="Heyl A."/>
            <person name="Hirai T."/>
            <person name="Hiwatashi Y."/>
            <person name="Ishikawa M."/>
            <person name="Iwata M."/>
            <person name="Karol K.G."/>
            <person name="Koehler B."/>
            <person name="Kolukisaoglu U."/>
            <person name="Kubo M."/>
            <person name="Kurata T."/>
            <person name="Lalonde S."/>
            <person name="Li K."/>
            <person name="Li Y."/>
            <person name="Litt A."/>
            <person name="Lyons E."/>
            <person name="Manning G."/>
            <person name="Maruyama T."/>
            <person name="Michael T.P."/>
            <person name="Mikami K."/>
            <person name="Miyazaki S."/>
            <person name="Morinaga S."/>
            <person name="Murata T."/>
            <person name="Mueller-Roeber B."/>
            <person name="Nelson D.R."/>
            <person name="Obara M."/>
            <person name="Oguri Y."/>
            <person name="Olmstead R.G."/>
            <person name="Onodera N."/>
            <person name="Petersen B.L."/>
            <person name="Pils B."/>
            <person name="Prigge M."/>
            <person name="Rensing S.A."/>
            <person name="Riano-Pachon D.M."/>
            <person name="Roberts A.W."/>
            <person name="Sato Y."/>
            <person name="Scheller H.V."/>
            <person name="Schulz B."/>
            <person name="Schulz C."/>
            <person name="Shakirov E.V."/>
            <person name="Shibagaki N."/>
            <person name="Shinohara N."/>
            <person name="Shippen D.E."/>
            <person name="Soerensen I."/>
            <person name="Sotooka R."/>
            <person name="Sugimoto N."/>
            <person name="Sugita M."/>
            <person name="Sumikawa N."/>
            <person name="Tanurdzic M."/>
            <person name="Theissen G."/>
            <person name="Ulvskov P."/>
            <person name="Wakazuki S."/>
            <person name="Weng J.K."/>
            <person name="Willats W.W."/>
            <person name="Wipf D."/>
            <person name="Wolf P.G."/>
            <person name="Yang L."/>
            <person name="Zimmer A.D."/>
            <person name="Zhu Q."/>
            <person name="Mitros T."/>
            <person name="Hellsten U."/>
            <person name="Loque D."/>
            <person name="Otillar R."/>
            <person name="Salamov A."/>
            <person name="Schmutz J."/>
            <person name="Shapiro H."/>
            <person name="Lindquist E."/>
            <person name="Lucas S."/>
            <person name="Rokhsar D."/>
            <person name="Grigoriev I.V."/>
        </authorList>
    </citation>
    <scope>NUCLEOTIDE SEQUENCE [LARGE SCALE GENOMIC DNA]</scope>
</reference>
<dbReference type="KEGG" id="smo:SELMODRAFT_427245"/>
<dbReference type="SUPFAM" id="SSF48452">
    <property type="entry name" value="TPR-like"/>
    <property type="match status" value="2"/>
</dbReference>
<dbReference type="InParanoid" id="D8SZ01"/>
<dbReference type="GO" id="GO:0040029">
    <property type="term" value="P:epigenetic regulation of gene expression"/>
    <property type="evidence" value="ECO:0007669"/>
    <property type="project" value="InterPro"/>
</dbReference>
<dbReference type="PANTHER" id="PTHR47684:SF1">
    <property type="entry name" value="PROTEIN TONSOKU"/>
    <property type="match status" value="1"/>
</dbReference>